<gene>
    <name evidence="1" type="ORF">AMST5_00708</name>
</gene>
<reference evidence="1" key="1">
    <citation type="submission" date="2023-07" db="EMBL/GenBank/DDBJ databases">
        <authorList>
            <person name="Pelsma A.J. K."/>
        </authorList>
    </citation>
    <scope>NUCLEOTIDE SEQUENCE</scope>
</reference>
<protein>
    <submittedName>
        <fullName evidence="1">Uncharacterized protein</fullName>
    </submittedName>
</protein>
<organism evidence="1">
    <name type="scientific">freshwater sediment metagenome</name>
    <dbReference type="NCBI Taxonomy" id="556182"/>
    <lineage>
        <taxon>unclassified sequences</taxon>
        <taxon>metagenomes</taxon>
        <taxon>ecological metagenomes</taxon>
    </lineage>
</organism>
<sequence length="139" mass="15508">MTDKRILANRVALAEMVRQQWFVTCPDHMTPDDVLQPEFWAHVASRFRPYDEVTVGNDACAWRLHLCVADVWSAGVRMIELSRAELAGALEKSTEEANGLKIQWRGPNARWSVLDAAGQVLQSGFAKKEDALAQTINAA</sequence>
<dbReference type="EMBL" id="OY288114">
    <property type="protein sequence ID" value="CAJ0854104.1"/>
    <property type="molecule type" value="Genomic_DNA"/>
</dbReference>
<dbReference type="AlphaFoldDB" id="A0AA48LXE6"/>
<name>A0AA48LXE6_9ZZZZ</name>
<proteinExistence type="predicted"/>
<accession>A0AA48LXE6</accession>
<evidence type="ECO:0000313" key="1">
    <source>
        <dbReference type="EMBL" id="CAJ0854104.1"/>
    </source>
</evidence>